<evidence type="ECO:0000313" key="3">
    <source>
        <dbReference type="Proteomes" id="UP000199199"/>
    </source>
</evidence>
<proteinExistence type="predicted"/>
<keyword evidence="1" id="KW-0472">Membrane</keyword>
<feature type="transmembrane region" description="Helical" evidence="1">
    <location>
        <begin position="20"/>
        <end position="41"/>
    </location>
</feature>
<evidence type="ECO:0000256" key="1">
    <source>
        <dbReference type="SAM" id="Phobius"/>
    </source>
</evidence>
<dbReference type="EMBL" id="FOZS01000001">
    <property type="protein sequence ID" value="SFS55544.1"/>
    <property type="molecule type" value="Genomic_DNA"/>
</dbReference>
<dbReference type="Proteomes" id="UP000199199">
    <property type="component" value="Unassembled WGS sequence"/>
</dbReference>
<accession>A0A1I6QT12</accession>
<protein>
    <submittedName>
        <fullName evidence="2">Uncharacterized protein</fullName>
    </submittedName>
</protein>
<keyword evidence="1" id="KW-0812">Transmembrane</keyword>
<gene>
    <name evidence="2" type="ORF">SAMN04488556_1525</name>
</gene>
<feature type="transmembrane region" description="Helical" evidence="1">
    <location>
        <begin position="186"/>
        <end position="208"/>
    </location>
</feature>
<organism evidence="2 3">
    <name type="scientific">Halostagnicola kamekurae</name>
    <dbReference type="NCBI Taxonomy" id="619731"/>
    <lineage>
        <taxon>Archaea</taxon>
        <taxon>Methanobacteriati</taxon>
        <taxon>Methanobacteriota</taxon>
        <taxon>Stenosarchaea group</taxon>
        <taxon>Halobacteria</taxon>
        <taxon>Halobacteriales</taxon>
        <taxon>Natrialbaceae</taxon>
        <taxon>Halostagnicola</taxon>
    </lineage>
</organism>
<name>A0A1I6QT12_9EURY</name>
<feature type="transmembrane region" description="Helical" evidence="1">
    <location>
        <begin position="86"/>
        <end position="103"/>
    </location>
</feature>
<feature type="transmembrane region" description="Helical" evidence="1">
    <location>
        <begin position="150"/>
        <end position="174"/>
    </location>
</feature>
<dbReference type="AlphaFoldDB" id="A0A1I6QT12"/>
<reference evidence="3" key="1">
    <citation type="submission" date="2016-10" db="EMBL/GenBank/DDBJ databases">
        <authorList>
            <person name="Varghese N."/>
            <person name="Submissions S."/>
        </authorList>
    </citation>
    <scope>NUCLEOTIDE SEQUENCE [LARGE SCALE GENOMIC DNA]</scope>
    <source>
        <strain evidence="3">DSM 22427</strain>
    </source>
</reference>
<keyword evidence="1" id="KW-1133">Transmembrane helix</keyword>
<feature type="transmembrane region" description="Helical" evidence="1">
    <location>
        <begin position="47"/>
        <end position="65"/>
    </location>
</feature>
<keyword evidence="3" id="KW-1185">Reference proteome</keyword>
<dbReference type="RefSeq" id="WP_092903161.1">
    <property type="nucleotide sequence ID" value="NZ_FOZS01000001.1"/>
</dbReference>
<evidence type="ECO:0000313" key="2">
    <source>
        <dbReference type="EMBL" id="SFS55544.1"/>
    </source>
</evidence>
<feature type="transmembrane region" description="Helical" evidence="1">
    <location>
        <begin position="109"/>
        <end position="129"/>
    </location>
</feature>
<sequence length="218" mass="23356">MSVISHPEALGRTARRRVRWMTAAACSTAIEALAVGAWFLLVVLETRTAATALVGVGILFCGSVLRASIFRATTSERGDVLKPSRLCTAVFVTAGWVCWLLVAESIGGARGVLAAGIVLVGAVLARFTLERRVFDGKRSDRGRSVVWCQFVPAVLVAAGASALLSSVWFVDWSIASPPISLVSSRFVLHVEAAQIGFALFGLITFLAYQQRFRTALET</sequence>
<dbReference type="OrthoDB" id="203414at2157"/>